<keyword evidence="2" id="KW-1185">Reference proteome</keyword>
<accession>A0A967AS42</accession>
<dbReference type="EMBL" id="VIKU02000001">
    <property type="protein sequence ID" value="NHF59094.1"/>
    <property type="molecule type" value="Genomic_DNA"/>
</dbReference>
<dbReference type="RefSeq" id="WP_152573545.1">
    <property type="nucleotide sequence ID" value="NZ_VIKU02000001.1"/>
</dbReference>
<reference evidence="1" key="1">
    <citation type="submission" date="2019-07" db="EMBL/GenBank/DDBJ databases">
        <authorList>
            <person name="De-Chao Zhang Q."/>
        </authorList>
    </citation>
    <scope>NUCLEOTIDE SEQUENCE</scope>
    <source>
        <strain evidence="1">TP-CH-4</strain>
    </source>
</reference>
<reference evidence="1" key="2">
    <citation type="submission" date="2020-03" db="EMBL/GenBank/DDBJ databases">
        <title>Flavobacteriaceae bacterium strain TP-CH-4, a member of the family Flavobacteriaceae isolated from a deep-sea seamount.</title>
        <authorList>
            <person name="Zhang D.-C."/>
        </authorList>
    </citation>
    <scope>NUCLEOTIDE SEQUENCE</scope>
    <source>
        <strain evidence="1">TP-CH-4</strain>
    </source>
</reference>
<name>A0A967AS42_9FLAO</name>
<proteinExistence type="predicted"/>
<organism evidence="1 2">
    <name type="scientific">Pelagihabitans pacificus</name>
    <dbReference type="NCBI Taxonomy" id="2696054"/>
    <lineage>
        <taxon>Bacteria</taxon>
        <taxon>Pseudomonadati</taxon>
        <taxon>Bacteroidota</taxon>
        <taxon>Flavobacteriia</taxon>
        <taxon>Flavobacteriales</taxon>
        <taxon>Flavobacteriaceae</taxon>
        <taxon>Pelagihabitans</taxon>
    </lineage>
</organism>
<evidence type="ECO:0000313" key="2">
    <source>
        <dbReference type="Proteomes" id="UP000707206"/>
    </source>
</evidence>
<gene>
    <name evidence="1" type="ORF">FK220_007070</name>
</gene>
<evidence type="ECO:0000313" key="1">
    <source>
        <dbReference type="EMBL" id="NHF59094.1"/>
    </source>
</evidence>
<sequence>MKTTKAFISKRILLFSPQFFGYGQEIANKLESFGAEVDYFDERPGNDFVTKAIIRLNKSLLSKKIDRYYQRIISQLKKDTYHFVVFLNAEAISPQNLRLLRENQRAATFVLYMWDSLKNKKYTLDLLPHFDRKLTFDKEDSLVPQYGFHFRPLFFLDMFRDINGCDEQTVTDLLFVGTVHSDRYQLLMDVKKECGKLGKNVDFFMFFPSKKLFYAQKAANKSFKTAKISDFEFNSLGKQALIQKISKSRVVLDIQHPSQKGLTMRTIEMIGAKKKIITTNKEILDYDFYNPNNIYYMNRKNMVLESSFFETPYQDLDNDIYYKYSIEGWLEEVFWTPIAK</sequence>
<comment type="caution">
    <text evidence="1">The sequence shown here is derived from an EMBL/GenBank/DDBJ whole genome shotgun (WGS) entry which is preliminary data.</text>
</comment>
<dbReference type="Proteomes" id="UP000707206">
    <property type="component" value="Unassembled WGS sequence"/>
</dbReference>
<protein>
    <recommendedName>
        <fullName evidence="3">Lipopolysaccharide biosynthesis protein</fullName>
    </recommendedName>
</protein>
<evidence type="ECO:0008006" key="3">
    <source>
        <dbReference type="Google" id="ProtNLM"/>
    </source>
</evidence>
<dbReference type="AlphaFoldDB" id="A0A967AS42"/>